<dbReference type="PANTHER" id="PTHR13271:SF93">
    <property type="entry name" value="SET DOMAIN-CONTAINING PROTEIN"/>
    <property type="match status" value="1"/>
</dbReference>
<evidence type="ECO:0000256" key="2">
    <source>
        <dbReference type="ARBA" id="ARBA00022679"/>
    </source>
</evidence>
<organism evidence="6">
    <name type="scientific">Selaginella moellendorffii</name>
    <name type="common">Spikemoss</name>
    <dbReference type="NCBI Taxonomy" id="88036"/>
    <lineage>
        <taxon>Eukaryota</taxon>
        <taxon>Viridiplantae</taxon>
        <taxon>Streptophyta</taxon>
        <taxon>Embryophyta</taxon>
        <taxon>Tracheophyta</taxon>
        <taxon>Lycopodiopsida</taxon>
        <taxon>Selaginellales</taxon>
        <taxon>Selaginellaceae</taxon>
        <taxon>Selaginella</taxon>
    </lineage>
</organism>
<dbReference type="PANTHER" id="PTHR13271">
    <property type="entry name" value="UNCHARACTERIZED PUTATIVE METHYLTRANSFERASE"/>
    <property type="match status" value="1"/>
</dbReference>
<dbReference type="InterPro" id="IPR044431">
    <property type="entry name" value="SET_RBCMT"/>
</dbReference>
<keyword evidence="3" id="KW-0949">S-adenosyl-L-methionine</keyword>
<dbReference type="CDD" id="cd19179">
    <property type="entry name" value="SET_RBCMT"/>
    <property type="match status" value="1"/>
</dbReference>
<protein>
    <recommendedName>
        <fullName evidence="4">SET domain-containing protein</fullName>
    </recommendedName>
</protein>
<dbReference type="eggNOG" id="KOG1337">
    <property type="taxonomic scope" value="Eukaryota"/>
</dbReference>
<dbReference type="GO" id="GO:0032259">
    <property type="term" value="P:methylation"/>
    <property type="evidence" value="ECO:0007669"/>
    <property type="project" value="UniProtKB-KW"/>
</dbReference>
<feature type="domain" description="SET" evidence="4">
    <location>
        <begin position="62"/>
        <end position="272"/>
    </location>
</feature>
<dbReference type="InterPro" id="IPR050600">
    <property type="entry name" value="SETD3_SETD6_MTase"/>
</dbReference>
<dbReference type="KEGG" id="smo:SELMODRAFT_449044"/>
<gene>
    <name evidence="5" type="ORF">SELMODRAFT_449044</name>
</gene>
<reference evidence="5 6" key="1">
    <citation type="journal article" date="2011" name="Science">
        <title>The Selaginella genome identifies genetic changes associated with the evolution of vascular plants.</title>
        <authorList>
            <person name="Banks J.A."/>
            <person name="Nishiyama T."/>
            <person name="Hasebe M."/>
            <person name="Bowman J.L."/>
            <person name="Gribskov M."/>
            <person name="dePamphilis C."/>
            <person name="Albert V.A."/>
            <person name="Aono N."/>
            <person name="Aoyama T."/>
            <person name="Ambrose B.A."/>
            <person name="Ashton N.W."/>
            <person name="Axtell M.J."/>
            <person name="Barker E."/>
            <person name="Barker M.S."/>
            <person name="Bennetzen J.L."/>
            <person name="Bonawitz N.D."/>
            <person name="Chapple C."/>
            <person name="Cheng C."/>
            <person name="Correa L.G."/>
            <person name="Dacre M."/>
            <person name="DeBarry J."/>
            <person name="Dreyer I."/>
            <person name="Elias M."/>
            <person name="Engstrom E.M."/>
            <person name="Estelle M."/>
            <person name="Feng L."/>
            <person name="Finet C."/>
            <person name="Floyd S.K."/>
            <person name="Frommer W.B."/>
            <person name="Fujita T."/>
            <person name="Gramzow L."/>
            <person name="Gutensohn M."/>
            <person name="Harholt J."/>
            <person name="Hattori M."/>
            <person name="Heyl A."/>
            <person name="Hirai T."/>
            <person name="Hiwatashi Y."/>
            <person name="Ishikawa M."/>
            <person name="Iwata M."/>
            <person name="Karol K.G."/>
            <person name="Koehler B."/>
            <person name="Kolukisaoglu U."/>
            <person name="Kubo M."/>
            <person name="Kurata T."/>
            <person name="Lalonde S."/>
            <person name="Li K."/>
            <person name="Li Y."/>
            <person name="Litt A."/>
            <person name="Lyons E."/>
            <person name="Manning G."/>
            <person name="Maruyama T."/>
            <person name="Michael T.P."/>
            <person name="Mikami K."/>
            <person name="Miyazaki S."/>
            <person name="Morinaga S."/>
            <person name="Murata T."/>
            <person name="Mueller-Roeber B."/>
            <person name="Nelson D.R."/>
            <person name="Obara M."/>
            <person name="Oguri Y."/>
            <person name="Olmstead R.G."/>
            <person name="Onodera N."/>
            <person name="Petersen B.L."/>
            <person name="Pils B."/>
            <person name="Prigge M."/>
            <person name="Rensing S.A."/>
            <person name="Riano-Pachon D.M."/>
            <person name="Roberts A.W."/>
            <person name="Sato Y."/>
            <person name="Scheller H.V."/>
            <person name="Schulz B."/>
            <person name="Schulz C."/>
            <person name="Shakirov E.V."/>
            <person name="Shibagaki N."/>
            <person name="Shinohara N."/>
            <person name="Shippen D.E."/>
            <person name="Soerensen I."/>
            <person name="Sotooka R."/>
            <person name="Sugimoto N."/>
            <person name="Sugita M."/>
            <person name="Sumikawa N."/>
            <person name="Tanurdzic M."/>
            <person name="Theissen G."/>
            <person name="Ulvskov P."/>
            <person name="Wakazuki S."/>
            <person name="Weng J.K."/>
            <person name="Willats W.W."/>
            <person name="Wipf D."/>
            <person name="Wolf P.G."/>
            <person name="Yang L."/>
            <person name="Zimmer A.D."/>
            <person name="Zhu Q."/>
            <person name="Mitros T."/>
            <person name="Hellsten U."/>
            <person name="Loque D."/>
            <person name="Otillar R."/>
            <person name="Salamov A."/>
            <person name="Schmutz J."/>
            <person name="Shapiro H."/>
            <person name="Lindquist E."/>
            <person name="Lucas S."/>
            <person name="Rokhsar D."/>
            <person name="Grigoriev I.V."/>
        </authorList>
    </citation>
    <scope>NUCLEOTIDE SEQUENCE [LARGE SCALE GENOMIC DNA]</scope>
</reference>
<dbReference type="HOGENOM" id="CLU_029671_0_0_1"/>
<dbReference type="EMBL" id="GL377715">
    <property type="protein sequence ID" value="EFJ05708.1"/>
    <property type="molecule type" value="Genomic_DNA"/>
</dbReference>
<dbReference type="Pfam" id="PF09273">
    <property type="entry name" value="Rubis-subs-bind"/>
    <property type="match status" value="1"/>
</dbReference>
<dbReference type="InterPro" id="IPR036464">
    <property type="entry name" value="Rubisco_LSMT_subst-bd_sf"/>
</dbReference>
<dbReference type="SUPFAM" id="SSF81822">
    <property type="entry name" value="RuBisCo LSMT C-terminal, substrate-binding domain"/>
    <property type="match status" value="1"/>
</dbReference>
<accession>D8TC74</accession>
<evidence type="ECO:0000259" key="4">
    <source>
        <dbReference type="PROSITE" id="PS50280"/>
    </source>
</evidence>
<dbReference type="InterPro" id="IPR001214">
    <property type="entry name" value="SET_dom"/>
</dbReference>
<proteinExistence type="predicted"/>
<keyword evidence="6" id="KW-1185">Reference proteome</keyword>
<dbReference type="GO" id="GO:0016279">
    <property type="term" value="F:protein-lysine N-methyltransferase activity"/>
    <property type="evidence" value="ECO:0000318"/>
    <property type="project" value="GO_Central"/>
</dbReference>
<name>D8TC74_SELML</name>
<dbReference type="AlphaFoldDB" id="D8TC74"/>
<dbReference type="Gene3D" id="3.90.1420.10">
    <property type="entry name" value="Rubisco LSMT, substrate-binding domain"/>
    <property type="match status" value="1"/>
</dbReference>
<dbReference type="SUPFAM" id="SSF82199">
    <property type="entry name" value="SET domain"/>
    <property type="match status" value="1"/>
</dbReference>
<dbReference type="Gramene" id="EFJ05708">
    <property type="protein sequence ID" value="EFJ05708"/>
    <property type="gene ID" value="SELMODRAFT_449044"/>
</dbReference>
<dbReference type="InterPro" id="IPR046341">
    <property type="entry name" value="SET_dom_sf"/>
</dbReference>
<dbReference type="InParanoid" id="D8TC74"/>
<keyword evidence="2" id="KW-0808">Transferase</keyword>
<dbReference type="Gene3D" id="3.90.1410.10">
    <property type="entry name" value="set domain protein methyltransferase, domain 1"/>
    <property type="match status" value="1"/>
</dbReference>
<evidence type="ECO:0000256" key="3">
    <source>
        <dbReference type="ARBA" id="ARBA00022691"/>
    </source>
</evidence>
<evidence type="ECO:0000313" key="5">
    <source>
        <dbReference type="EMBL" id="EFJ05708.1"/>
    </source>
</evidence>
<evidence type="ECO:0000313" key="6">
    <source>
        <dbReference type="Proteomes" id="UP000001514"/>
    </source>
</evidence>
<sequence>MELLAPPSLVGFRGVAWKCGAKPRRLLPRTVWLCRASIVDEERLDAARDMTKWLQEQGFPQQPLLVSSFEDKGLGCCATRDLQAGDAALSIPENFTVTAVDVANHPVISSAAEGRDELVGLALWLMYEQERSQDSPWYPYVKVFPASTLSLLLWEQEEQEELLRGSSALAKVKDQLTSLRQTFDALKDTLKDNKDFPMEKFTFSAFKTAFSVVLSRAVYLPSAELFALVPFGDLINHESSRSLLDYDIEEQKVKLAVDKRYKKGDQVFASYAQNLTSADFLIRYGFLDESDENDCIEIEVGLVSGDSLAPLKREILQEVGLTVPQKFPLYLNRFPTQLLTYTRLARIQDSGLFAKITFEKDLIVSQTNEYETLMLLMADCRTKLLSSSDTMEDEMQTLRRKNLSYKQRVAAQLRLKEKRILTDTMSALRNRLAPIRGIPTKSGNLKDPNSDIREMFDMVEQREVVNETVSKGLLQWYCWMILDRERTMRLSMGLDCKHTSRQLGLKESFGEEVDVGISGKWAWQCFLIRHHHGKETNATISTKSFNVNRGSQVSVTNRDEIAIDCGGTVVHEMSTKPKAQCNLSQQAAAENKRKDNGRCH</sequence>
<dbReference type="InterPro" id="IPR015353">
    <property type="entry name" value="Rubisco_LSMT_subst-bd"/>
</dbReference>
<dbReference type="PROSITE" id="PS50280">
    <property type="entry name" value="SET"/>
    <property type="match status" value="1"/>
</dbReference>
<keyword evidence="1" id="KW-0489">Methyltransferase</keyword>
<evidence type="ECO:0000256" key="1">
    <source>
        <dbReference type="ARBA" id="ARBA00022603"/>
    </source>
</evidence>
<dbReference type="Proteomes" id="UP000001514">
    <property type="component" value="Unassembled WGS sequence"/>
</dbReference>